<dbReference type="PANTHER" id="PTHR46796">
    <property type="entry name" value="HTH-TYPE TRANSCRIPTIONAL ACTIVATOR RHAS-RELATED"/>
    <property type="match status" value="1"/>
</dbReference>
<reference evidence="5 6" key="1">
    <citation type="submission" date="2018-11" db="EMBL/GenBank/DDBJ databases">
        <title>Novel bacteria species description.</title>
        <authorList>
            <person name="Han J.-H."/>
        </authorList>
    </citation>
    <scope>NUCLEOTIDE SEQUENCE [LARGE SCALE GENOMIC DNA]</scope>
    <source>
        <strain evidence="5 6">KCTC23259</strain>
    </source>
</reference>
<dbReference type="PROSITE" id="PS01124">
    <property type="entry name" value="HTH_ARAC_FAMILY_2"/>
    <property type="match status" value="1"/>
</dbReference>
<comment type="caution">
    <text evidence="5">The sequence shown here is derived from an EMBL/GenBank/DDBJ whole genome shotgun (WGS) entry which is preliminary data.</text>
</comment>
<evidence type="ECO:0000313" key="6">
    <source>
        <dbReference type="Proteomes" id="UP001204144"/>
    </source>
</evidence>
<gene>
    <name evidence="5" type="ORF">EGI31_14075</name>
</gene>
<dbReference type="InterPro" id="IPR018062">
    <property type="entry name" value="HTH_AraC-typ_CS"/>
</dbReference>
<dbReference type="GO" id="GO:0043565">
    <property type="term" value="F:sequence-specific DNA binding"/>
    <property type="evidence" value="ECO:0007669"/>
    <property type="project" value="InterPro"/>
</dbReference>
<dbReference type="Pfam" id="PF20240">
    <property type="entry name" value="DUF6597"/>
    <property type="match status" value="1"/>
</dbReference>
<evidence type="ECO:0000313" key="5">
    <source>
        <dbReference type="EMBL" id="MCP9764079.1"/>
    </source>
</evidence>
<organism evidence="5 6">
    <name type="scientific">Lacihabitans soyangensis</name>
    <dbReference type="NCBI Taxonomy" id="869394"/>
    <lineage>
        <taxon>Bacteria</taxon>
        <taxon>Pseudomonadati</taxon>
        <taxon>Bacteroidota</taxon>
        <taxon>Cytophagia</taxon>
        <taxon>Cytophagales</taxon>
        <taxon>Leadbetterellaceae</taxon>
        <taxon>Lacihabitans</taxon>
    </lineage>
</organism>
<evidence type="ECO:0000256" key="3">
    <source>
        <dbReference type="ARBA" id="ARBA00023163"/>
    </source>
</evidence>
<protein>
    <submittedName>
        <fullName evidence="5">AraC family transcriptional regulator</fullName>
    </submittedName>
</protein>
<keyword evidence="2" id="KW-0238">DNA-binding</keyword>
<dbReference type="InterPro" id="IPR009057">
    <property type="entry name" value="Homeodomain-like_sf"/>
</dbReference>
<dbReference type="InterPro" id="IPR050204">
    <property type="entry name" value="AraC_XylS_family_regulators"/>
</dbReference>
<proteinExistence type="predicted"/>
<dbReference type="Proteomes" id="UP001204144">
    <property type="component" value="Unassembled WGS sequence"/>
</dbReference>
<dbReference type="SUPFAM" id="SSF46689">
    <property type="entry name" value="Homeodomain-like"/>
    <property type="match status" value="1"/>
</dbReference>
<dbReference type="RefSeq" id="WP_255037839.1">
    <property type="nucleotide sequence ID" value="NZ_RJUF01000059.1"/>
</dbReference>
<dbReference type="AlphaFoldDB" id="A0AAE3KTS3"/>
<keyword evidence="1" id="KW-0805">Transcription regulation</keyword>
<keyword evidence="3" id="KW-0804">Transcription</keyword>
<dbReference type="Gene3D" id="1.10.10.60">
    <property type="entry name" value="Homeodomain-like"/>
    <property type="match status" value="1"/>
</dbReference>
<dbReference type="InterPro" id="IPR018060">
    <property type="entry name" value="HTH_AraC"/>
</dbReference>
<evidence type="ECO:0000256" key="2">
    <source>
        <dbReference type="ARBA" id="ARBA00023125"/>
    </source>
</evidence>
<accession>A0AAE3KTS3</accession>
<dbReference type="PROSITE" id="PS00041">
    <property type="entry name" value="HTH_ARAC_FAMILY_1"/>
    <property type="match status" value="1"/>
</dbReference>
<evidence type="ECO:0000259" key="4">
    <source>
        <dbReference type="PROSITE" id="PS01124"/>
    </source>
</evidence>
<dbReference type="Pfam" id="PF12833">
    <property type="entry name" value="HTH_18"/>
    <property type="match status" value="1"/>
</dbReference>
<dbReference type="PANTHER" id="PTHR46796:SF13">
    <property type="entry name" value="HTH-TYPE TRANSCRIPTIONAL ACTIVATOR RHAS"/>
    <property type="match status" value="1"/>
</dbReference>
<feature type="domain" description="HTH araC/xylS-type" evidence="4">
    <location>
        <begin position="188"/>
        <end position="260"/>
    </location>
</feature>
<sequence length="271" mass="31263">MNYQTYNPHKDLESIVKFYWTLEVPFDPKNQKQKIVPDGCIEMTFNFGDNIKRFISETDFILHPNAMVMGQRTKSFDILPTGKVDTFAICFYSIGFANFVTMPLENLVDKETPISELFGQEEAKELEQQMIRANATEERVATIEAFLLKKLNEKKTISHIVKATVDALLKTNGTTPINLLLTEGISKRRQLERHFRKQIGISPKQLSKAIRLQATLNLLLNKKLETLTEIAYESQYFDQNHFIKDFKDLVGVTPKEFLDSEHMALSALFYK</sequence>
<dbReference type="InterPro" id="IPR046532">
    <property type="entry name" value="DUF6597"/>
</dbReference>
<name>A0AAE3KTS3_9BACT</name>
<dbReference type="SMART" id="SM00342">
    <property type="entry name" value="HTH_ARAC"/>
    <property type="match status" value="1"/>
</dbReference>
<keyword evidence="6" id="KW-1185">Reference proteome</keyword>
<dbReference type="EMBL" id="RJUF01000059">
    <property type="protein sequence ID" value="MCP9764079.1"/>
    <property type="molecule type" value="Genomic_DNA"/>
</dbReference>
<dbReference type="GO" id="GO:0003700">
    <property type="term" value="F:DNA-binding transcription factor activity"/>
    <property type="evidence" value="ECO:0007669"/>
    <property type="project" value="InterPro"/>
</dbReference>
<evidence type="ECO:0000256" key="1">
    <source>
        <dbReference type="ARBA" id="ARBA00023015"/>
    </source>
</evidence>